<reference evidence="3 4" key="1">
    <citation type="journal article" date="2022" name="Int. J. Syst. Evol. Microbiol.">
        <title>Apilactobacillus apisilvae sp. nov., Nicolia spurrieriana gen. nov. sp. nov., Bombilactobacillus folatiphilus sp. nov. and Bombilactobacillus thymidiniphilus sp. nov., four new lactic acid bacterial isolates from stingless bees Tetragonula carbonaria and Austroplebeia australis.</title>
        <authorList>
            <person name="Oliphant S.A."/>
            <person name="Watson-Haigh N.S."/>
            <person name="Sumby K.M."/>
            <person name="Gardner J."/>
            <person name="Groom S."/>
            <person name="Jiranek V."/>
        </authorList>
    </citation>
    <scope>NUCLEOTIDE SEQUENCE [LARGE SCALE GENOMIC DNA]</scope>
    <source>
        <strain evidence="3 4">SG5_A10</strain>
    </source>
</reference>
<comment type="subunit">
    <text evidence="2">Interacts with ribosomal protein uL14 (rplN).</text>
</comment>
<comment type="subcellular location">
    <subcellularLocation>
        <location evidence="2">Cytoplasm</location>
    </subcellularLocation>
</comment>
<keyword evidence="2" id="KW-0678">Repressor</keyword>
<name>A0ABY4PHG4_9LACO</name>
<evidence type="ECO:0000313" key="4">
    <source>
        <dbReference type="Proteomes" id="UP000831859"/>
    </source>
</evidence>
<dbReference type="InterPro" id="IPR043519">
    <property type="entry name" value="NT_sf"/>
</dbReference>
<keyword evidence="2" id="KW-0810">Translation regulation</keyword>
<dbReference type="SUPFAM" id="SSF81301">
    <property type="entry name" value="Nucleotidyltransferase"/>
    <property type="match status" value="1"/>
</dbReference>
<dbReference type="HAMAP" id="MF_01477">
    <property type="entry name" value="Iojap_RsfS"/>
    <property type="match status" value="1"/>
</dbReference>
<dbReference type="Gene3D" id="3.30.460.10">
    <property type="entry name" value="Beta Polymerase, domain 2"/>
    <property type="match status" value="1"/>
</dbReference>
<evidence type="ECO:0000313" key="3">
    <source>
        <dbReference type="EMBL" id="UQS85278.1"/>
    </source>
</evidence>
<proteinExistence type="inferred from homology"/>
<organism evidence="3 4">
    <name type="scientific">Apilactobacillus apisilvae</name>
    <dbReference type="NCBI Taxonomy" id="2923364"/>
    <lineage>
        <taxon>Bacteria</taxon>
        <taxon>Bacillati</taxon>
        <taxon>Bacillota</taxon>
        <taxon>Bacilli</taxon>
        <taxon>Lactobacillales</taxon>
        <taxon>Lactobacillaceae</taxon>
        <taxon>Apilactobacillus</taxon>
    </lineage>
</organism>
<dbReference type="PANTHER" id="PTHR21043">
    <property type="entry name" value="IOJAP SUPERFAMILY ORTHOLOG"/>
    <property type="match status" value="1"/>
</dbReference>
<dbReference type="RefSeq" id="WP_249511255.1">
    <property type="nucleotide sequence ID" value="NZ_CP093362.1"/>
</dbReference>
<dbReference type="InterPro" id="IPR004394">
    <property type="entry name" value="Iojap/RsfS/C7orf30"/>
</dbReference>
<protein>
    <recommendedName>
        <fullName evidence="2">Ribosomal silencing factor RsfS</fullName>
    </recommendedName>
</protein>
<evidence type="ECO:0000256" key="2">
    <source>
        <dbReference type="HAMAP-Rule" id="MF_01477"/>
    </source>
</evidence>
<keyword evidence="2" id="KW-0963">Cytoplasm</keyword>
<dbReference type="PANTHER" id="PTHR21043:SF0">
    <property type="entry name" value="MITOCHONDRIAL ASSEMBLY OF RIBOSOMAL LARGE SUBUNIT PROTEIN 1"/>
    <property type="match status" value="1"/>
</dbReference>
<dbReference type="NCBIfam" id="TIGR00090">
    <property type="entry name" value="rsfS_iojap_ybeB"/>
    <property type="match status" value="1"/>
</dbReference>
<accession>A0ABY4PHG4</accession>
<keyword evidence="4" id="KW-1185">Reference proteome</keyword>
<comment type="function">
    <text evidence="2">Functions as a ribosomal silencing factor. Interacts with ribosomal protein uL14 (rplN), blocking formation of intersubunit bridge B8. Prevents association of the 30S and 50S ribosomal subunits and the formation of functional ribosomes, thus repressing translation.</text>
</comment>
<sequence>MSSQNKLEIVVKAAASKRANNIVALNVRKVSLMSDYFVIMDANSNRQVKSIADEIVDQAEENRFEVQQVEGKDTAKWILVDLGDVIVHVFQSDEREYYNLEKLWSDAPSVNIDEWTK</sequence>
<dbReference type="Proteomes" id="UP000831859">
    <property type="component" value="Chromosome"/>
</dbReference>
<comment type="similarity">
    <text evidence="1 2">Belongs to the Iojap/RsfS family.</text>
</comment>
<evidence type="ECO:0000256" key="1">
    <source>
        <dbReference type="ARBA" id="ARBA00010574"/>
    </source>
</evidence>
<dbReference type="Pfam" id="PF02410">
    <property type="entry name" value="RsfS"/>
    <property type="match status" value="1"/>
</dbReference>
<gene>
    <name evidence="2 3" type="primary">rsfS</name>
    <name evidence="3" type="ORF">MOO46_01430</name>
</gene>
<dbReference type="EMBL" id="CP093362">
    <property type="protein sequence ID" value="UQS85278.1"/>
    <property type="molecule type" value="Genomic_DNA"/>
</dbReference>